<dbReference type="InterPro" id="IPR020969">
    <property type="entry name" value="Ankyrin-G_BS"/>
</dbReference>
<evidence type="ECO:0000256" key="3">
    <source>
        <dbReference type="ARBA" id="ARBA00022475"/>
    </source>
</evidence>
<dbReference type="InterPro" id="IPR005821">
    <property type="entry name" value="Ion_trans_dom"/>
</dbReference>
<dbReference type="GO" id="GO:0008076">
    <property type="term" value="C:voltage-gated potassium channel complex"/>
    <property type="evidence" value="ECO:0007669"/>
    <property type="project" value="TreeGrafter"/>
</dbReference>
<evidence type="ECO:0008006" key="25">
    <source>
        <dbReference type="Google" id="ProtNLM"/>
    </source>
</evidence>
<evidence type="ECO:0000256" key="5">
    <source>
        <dbReference type="ARBA" id="ARBA00022553"/>
    </source>
</evidence>
<evidence type="ECO:0000256" key="19">
    <source>
        <dbReference type="SAM" id="MobiDB-lite"/>
    </source>
</evidence>
<dbReference type="GO" id="GO:0005249">
    <property type="term" value="F:voltage-gated potassium channel activity"/>
    <property type="evidence" value="ECO:0007669"/>
    <property type="project" value="InterPro"/>
</dbReference>
<protein>
    <recommendedName>
        <fullName evidence="25">Potassium voltage-gated channel, KQT-like subfamily, member 3</fullName>
    </recommendedName>
</protein>
<dbReference type="Gene3D" id="1.20.120.350">
    <property type="entry name" value="Voltage-gated potassium channels. Chain C"/>
    <property type="match status" value="1"/>
</dbReference>
<evidence type="ECO:0000259" key="22">
    <source>
        <dbReference type="Pfam" id="PF03520"/>
    </source>
</evidence>
<comment type="catalytic activity">
    <reaction evidence="18">
        <text>Cs(+)(in) = Cs(+)(out)</text>
        <dbReference type="Rhea" id="RHEA:78555"/>
        <dbReference type="ChEBI" id="CHEBI:49547"/>
    </reaction>
</comment>
<dbReference type="Gene3D" id="1.10.287.70">
    <property type="match status" value="1"/>
</dbReference>
<keyword evidence="5" id="KW-0597">Phosphoprotein</keyword>
<keyword evidence="14" id="KW-0407">Ion channel</keyword>
<dbReference type="SUPFAM" id="SSF81324">
    <property type="entry name" value="Voltage-gated potassium channels"/>
    <property type="match status" value="1"/>
</dbReference>
<keyword evidence="13 20" id="KW-0472">Membrane</keyword>
<organism evidence="23 24">
    <name type="scientific">Monopterus albus</name>
    <name type="common">Swamp eel</name>
    <dbReference type="NCBI Taxonomy" id="43700"/>
    <lineage>
        <taxon>Eukaryota</taxon>
        <taxon>Metazoa</taxon>
        <taxon>Chordata</taxon>
        <taxon>Craniata</taxon>
        <taxon>Vertebrata</taxon>
        <taxon>Euteleostomi</taxon>
        <taxon>Actinopterygii</taxon>
        <taxon>Neopterygii</taxon>
        <taxon>Teleostei</taxon>
        <taxon>Neoteleostei</taxon>
        <taxon>Acanthomorphata</taxon>
        <taxon>Anabantaria</taxon>
        <taxon>Synbranchiformes</taxon>
        <taxon>Synbranchidae</taxon>
        <taxon>Monopterus</taxon>
    </lineage>
</organism>
<dbReference type="Pfam" id="PF11956">
    <property type="entry name" value="KCNQC3-Ank-G_bd"/>
    <property type="match status" value="1"/>
</dbReference>
<keyword evidence="24" id="KW-1185">Reference proteome</keyword>
<dbReference type="InterPro" id="IPR003948">
    <property type="entry name" value="K_chnl_volt-dep_KCNQ3"/>
</dbReference>
<evidence type="ECO:0000256" key="14">
    <source>
        <dbReference type="ARBA" id="ARBA00023303"/>
    </source>
</evidence>
<dbReference type="Pfam" id="PF03520">
    <property type="entry name" value="KCNQ_channel"/>
    <property type="match status" value="1"/>
</dbReference>
<dbReference type="FunFam" id="1.20.120.350:FF:000017">
    <property type="entry name" value="potassium voltage-gated channel subfamily KQT member 1"/>
    <property type="match status" value="1"/>
</dbReference>
<feature type="region of interest" description="Disordered" evidence="19">
    <location>
        <begin position="769"/>
        <end position="821"/>
    </location>
</feature>
<feature type="transmembrane region" description="Helical" evidence="20">
    <location>
        <begin position="96"/>
        <end position="116"/>
    </location>
</feature>
<dbReference type="FunFam" id="1.10.287.70:FF:000016">
    <property type="entry name" value="Putative potassium voltage-gated channel subfamily KQT member 2"/>
    <property type="match status" value="1"/>
</dbReference>
<evidence type="ECO:0000256" key="20">
    <source>
        <dbReference type="SAM" id="Phobius"/>
    </source>
</evidence>
<keyword evidence="9" id="KW-0851">Voltage-gated channel</keyword>
<evidence type="ECO:0000256" key="18">
    <source>
        <dbReference type="ARBA" id="ARBA00044691"/>
    </source>
</evidence>
<feature type="transmembrane region" description="Helical" evidence="20">
    <location>
        <begin position="234"/>
        <end position="255"/>
    </location>
</feature>
<dbReference type="PRINTS" id="PR01459">
    <property type="entry name" value="KCNQCHANNEL"/>
</dbReference>
<accession>A0A3Q3JN75</accession>
<dbReference type="InterPro" id="IPR027359">
    <property type="entry name" value="Volt_channel_dom_sf"/>
</dbReference>
<keyword evidence="11 20" id="KW-1133">Transmembrane helix</keyword>
<dbReference type="PRINTS" id="PR00169">
    <property type="entry name" value="KCHANNEL"/>
</dbReference>
<dbReference type="PANTHER" id="PTHR47735">
    <property type="entry name" value="POTASSIUM VOLTAGE-GATED CHANNEL SUBFAMILY KQT MEMBER 4"/>
    <property type="match status" value="1"/>
</dbReference>
<evidence type="ECO:0000256" key="8">
    <source>
        <dbReference type="ARBA" id="ARBA00022843"/>
    </source>
</evidence>
<evidence type="ECO:0000256" key="13">
    <source>
        <dbReference type="ARBA" id="ARBA00023136"/>
    </source>
</evidence>
<feature type="transmembrane region" description="Helical" evidence="20">
    <location>
        <begin position="310"/>
        <end position="336"/>
    </location>
</feature>
<evidence type="ECO:0000256" key="1">
    <source>
        <dbReference type="ARBA" id="ARBA00004651"/>
    </source>
</evidence>
<keyword evidence="7" id="KW-0631">Potassium channel</keyword>
<evidence type="ECO:0000256" key="12">
    <source>
        <dbReference type="ARBA" id="ARBA00023065"/>
    </source>
</evidence>
<feature type="region of interest" description="Disordered" evidence="19">
    <location>
        <begin position="554"/>
        <end position="577"/>
    </location>
</feature>
<evidence type="ECO:0000256" key="9">
    <source>
        <dbReference type="ARBA" id="ARBA00022882"/>
    </source>
</evidence>
<comment type="catalytic activity">
    <reaction evidence="17">
        <text>Rb(+)(in) = Rb(+)(out)</text>
        <dbReference type="Rhea" id="RHEA:78547"/>
        <dbReference type="ChEBI" id="CHEBI:49847"/>
    </reaction>
</comment>
<evidence type="ECO:0000256" key="15">
    <source>
        <dbReference type="ARBA" id="ARBA00034430"/>
    </source>
</evidence>
<dbReference type="InterPro" id="IPR013821">
    <property type="entry name" value="K_chnl_volt-dep_KCNQ_C"/>
</dbReference>
<evidence type="ECO:0000256" key="16">
    <source>
        <dbReference type="ARBA" id="ARBA00036239"/>
    </source>
</evidence>
<evidence type="ECO:0000256" key="4">
    <source>
        <dbReference type="ARBA" id="ARBA00022538"/>
    </source>
</evidence>
<dbReference type="Gene3D" id="6.10.140.1910">
    <property type="match status" value="2"/>
</dbReference>
<comment type="catalytic activity">
    <reaction evidence="15">
        <text>K(+)(in) = K(+)(out)</text>
        <dbReference type="Rhea" id="RHEA:29463"/>
        <dbReference type="ChEBI" id="CHEBI:29103"/>
    </reaction>
</comment>
<feature type="transmembrane region" description="Helical" evidence="20">
    <location>
        <begin position="128"/>
        <end position="150"/>
    </location>
</feature>
<dbReference type="AlphaFoldDB" id="A0A3Q3JN75"/>
<proteinExistence type="predicted"/>
<dbReference type="PRINTS" id="PR01462">
    <property type="entry name" value="KCNQ3CHANNEL"/>
</dbReference>
<evidence type="ECO:0000313" key="24">
    <source>
        <dbReference type="Proteomes" id="UP000261600"/>
    </source>
</evidence>
<dbReference type="STRING" id="43700.ENSMALP00000015782"/>
<evidence type="ECO:0000256" key="11">
    <source>
        <dbReference type="ARBA" id="ARBA00022989"/>
    </source>
</evidence>
<dbReference type="Proteomes" id="UP000261600">
    <property type="component" value="Unplaced"/>
</dbReference>
<evidence type="ECO:0000256" key="7">
    <source>
        <dbReference type="ARBA" id="ARBA00022826"/>
    </source>
</evidence>
<reference evidence="23" key="1">
    <citation type="submission" date="2025-08" db="UniProtKB">
        <authorList>
            <consortium name="Ensembl"/>
        </authorList>
    </citation>
    <scope>IDENTIFICATION</scope>
</reference>
<feature type="transmembrane region" description="Helical" evidence="20">
    <location>
        <begin position="171"/>
        <end position="188"/>
    </location>
</feature>
<keyword evidence="6 20" id="KW-0812">Transmembrane</keyword>
<evidence type="ECO:0000256" key="2">
    <source>
        <dbReference type="ARBA" id="ARBA00022448"/>
    </source>
</evidence>
<feature type="region of interest" description="Disordered" evidence="19">
    <location>
        <begin position="1"/>
        <end position="25"/>
    </location>
</feature>
<evidence type="ECO:0000256" key="6">
    <source>
        <dbReference type="ARBA" id="ARBA00022692"/>
    </source>
</evidence>
<keyword evidence="3" id="KW-1003">Cell membrane</keyword>
<feature type="domain" description="Potassium channel voltage dependent KCNQ C-terminal" evidence="22">
    <location>
        <begin position="425"/>
        <end position="627"/>
    </location>
</feature>
<sequence>MGLRSRTVASGSEKPSAAPPGDLLDQGTGGADKDGALLLVAPGRDDFKRGSQGIGIGLLAKTPLNYTRPAKRNNIRKRRIQNLIYDTLERPRGWALLYHAFVFLIVLGCLILAILTTFKEHEKVSAHWLVILETFAIFIFGAEFALRIWAAGCCCRYKGWRGRLKFARKPLCILDIFVLIASVPVVAVRNQGNVLATSLRSLRFLQILRMLRMDRRGGTWKLLGSAIYAHSKELITAWYIGFLSLILASFLVYLVEKDDVSVNTSNHENPTARTEPQDFDTYADALWWGLVTLTTIGYGDKTPKTWAGRLLAGTFVLIGVSFFALPAGILGSGLALKVQEQHRQKHFEKRRHPAAGLIQSAWRYYSTNPIREDLTATWRFYEAIISLPCFRKDHLEAIASQKLSLLERVRLPNARMSVGTGKKLTGTVDAIEESPSKEPKPAGFSNRERFRTAFRIRASTLRQSTEDAGALADPALEERAFPPDILLEEMIPTLKLVIRAVRIMQFLLNKKRFKETLRPYDVKDVIEQYSAGHLDMLCRIKYLQTRIDMILAPGPSLTPKHKKTQKTPFAYPPNQSPRHEPYLAKAASMPDAEDQSMMGRFVRVERQVEDMEKKLDFLVDMHIQHSEHLQVDSAGGAHMTLDTCDPMRNGEMRQVFLNYAEVFPHMSFQAPVGTGRGEGVGLVDGAPEHVHQRHPPAPIPLYTERPTVLPISPLQDLSVGPGRTAGGQGADSPLSMLSVNHEELERSPSGFSISGEREEGVDLLMGGRVGTEDAGWTRPRPSYLAEGETDTDTDPFTPSGGPLPLSSTGEGFGDAVWDTPP</sequence>
<evidence type="ECO:0000313" key="23">
    <source>
        <dbReference type="Ensembl" id="ENSMALP00000015782.1"/>
    </source>
</evidence>
<name>A0A3Q3JN75_MONAL</name>
<keyword evidence="2" id="KW-0813">Transport</keyword>
<keyword evidence="10" id="KW-0630">Potassium</keyword>
<feature type="domain" description="Ion transport" evidence="21">
    <location>
        <begin position="98"/>
        <end position="336"/>
    </location>
</feature>
<dbReference type="Ensembl" id="ENSMALT00000016096.1">
    <property type="protein sequence ID" value="ENSMALP00000015782.1"/>
    <property type="gene ID" value="ENSMALG00000011061.1"/>
</dbReference>
<comment type="catalytic activity">
    <reaction evidence="16">
        <text>Na(+)(in) = Na(+)(out)</text>
        <dbReference type="Rhea" id="RHEA:34963"/>
        <dbReference type="ChEBI" id="CHEBI:29101"/>
    </reaction>
</comment>
<keyword evidence="4" id="KW-0633">Potassium transport</keyword>
<evidence type="ECO:0000259" key="21">
    <source>
        <dbReference type="Pfam" id="PF00520"/>
    </source>
</evidence>
<evidence type="ECO:0000256" key="10">
    <source>
        <dbReference type="ARBA" id="ARBA00022958"/>
    </source>
</evidence>
<reference evidence="23" key="2">
    <citation type="submission" date="2025-09" db="UniProtKB">
        <authorList>
            <consortium name="Ensembl"/>
        </authorList>
    </citation>
    <scope>IDENTIFICATION</scope>
</reference>
<comment type="subcellular location">
    <subcellularLocation>
        <location evidence="1">Cell membrane</location>
        <topology evidence="1">Multi-pass membrane protein</topology>
    </subcellularLocation>
</comment>
<dbReference type="PANTHER" id="PTHR47735:SF11">
    <property type="entry name" value="POTASSIUM VOLTAGE-GATED CHANNEL SUBFAMILY KQT MEMBER 3"/>
    <property type="match status" value="1"/>
</dbReference>
<keyword evidence="8" id="KW-0832">Ubl conjugation</keyword>
<dbReference type="InterPro" id="IPR003937">
    <property type="entry name" value="K_chnl_volt-dep_KCNQ"/>
</dbReference>
<keyword evidence="12" id="KW-0406">Ion transport</keyword>
<dbReference type="Pfam" id="PF00520">
    <property type="entry name" value="Ion_trans"/>
    <property type="match status" value="1"/>
</dbReference>
<evidence type="ECO:0000256" key="17">
    <source>
        <dbReference type="ARBA" id="ARBA00044657"/>
    </source>
</evidence>